<name>A0A915I7E9_ROMCU</name>
<dbReference type="WBParaSite" id="nRc.2.0.1.t09796-RA">
    <property type="protein sequence ID" value="nRc.2.0.1.t09796-RA"/>
    <property type="gene ID" value="nRc.2.0.1.g09796"/>
</dbReference>
<sequence length="74" mass="7913">MSQLLQFKTSSASETDSNRSGVPEIPCKLNPSASLNSDITTGPGRLSASKGNNIAERLIHGKILAKLFVIEQML</sequence>
<accession>A0A915I7E9</accession>
<dbReference type="AlphaFoldDB" id="A0A915I7E9"/>
<protein>
    <submittedName>
        <fullName evidence="3">Uncharacterized protein</fullName>
    </submittedName>
</protein>
<feature type="region of interest" description="Disordered" evidence="1">
    <location>
        <begin position="1"/>
        <end position="47"/>
    </location>
</feature>
<dbReference type="Proteomes" id="UP000887565">
    <property type="component" value="Unplaced"/>
</dbReference>
<proteinExistence type="predicted"/>
<keyword evidence="2" id="KW-1185">Reference proteome</keyword>
<reference evidence="3" key="1">
    <citation type="submission" date="2022-11" db="UniProtKB">
        <authorList>
            <consortium name="WormBaseParasite"/>
        </authorList>
    </citation>
    <scope>IDENTIFICATION</scope>
</reference>
<evidence type="ECO:0000313" key="3">
    <source>
        <dbReference type="WBParaSite" id="nRc.2.0.1.t09796-RA"/>
    </source>
</evidence>
<feature type="compositionally biased region" description="Polar residues" evidence="1">
    <location>
        <begin position="1"/>
        <end position="20"/>
    </location>
</feature>
<evidence type="ECO:0000313" key="2">
    <source>
        <dbReference type="Proteomes" id="UP000887565"/>
    </source>
</evidence>
<feature type="compositionally biased region" description="Polar residues" evidence="1">
    <location>
        <begin position="31"/>
        <end position="40"/>
    </location>
</feature>
<organism evidence="2 3">
    <name type="scientific">Romanomermis culicivorax</name>
    <name type="common">Nematode worm</name>
    <dbReference type="NCBI Taxonomy" id="13658"/>
    <lineage>
        <taxon>Eukaryota</taxon>
        <taxon>Metazoa</taxon>
        <taxon>Ecdysozoa</taxon>
        <taxon>Nematoda</taxon>
        <taxon>Enoplea</taxon>
        <taxon>Dorylaimia</taxon>
        <taxon>Mermithida</taxon>
        <taxon>Mermithoidea</taxon>
        <taxon>Mermithidae</taxon>
        <taxon>Romanomermis</taxon>
    </lineage>
</organism>
<evidence type="ECO:0000256" key="1">
    <source>
        <dbReference type="SAM" id="MobiDB-lite"/>
    </source>
</evidence>